<gene>
    <name evidence="2" type="ORF">MPSI1_000219</name>
</gene>
<evidence type="ECO:0000313" key="3">
    <source>
        <dbReference type="Proteomes" id="UP001214628"/>
    </source>
</evidence>
<evidence type="ECO:0000313" key="2">
    <source>
        <dbReference type="EMBL" id="WFD41588.1"/>
    </source>
</evidence>
<protein>
    <submittedName>
        <fullName evidence="2">Uncharacterized protein</fullName>
    </submittedName>
</protein>
<reference evidence="2" key="1">
    <citation type="submission" date="2023-02" db="EMBL/GenBank/DDBJ databases">
        <title>Mating type loci evolution in Malassezia.</title>
        <authorList>
            <person name="Coelho M.A."/>
        </authorList>
    </citation>
    <scope>NUCLEOTIDE SEQUENCE</scope>
    <source>
        <strain evidence="2">CBS 14136</strain>
    </source>
</reference>
<organism evidence="2 3">
    <name type="scientific">Malassezia psittaci</name>
    <dbReference type="NCBI Taxonomy" id="1821823"/>
    <lineage>
        <taxon>Eukaryota</taxon>
        <taxon>Fungi</taxon>
        <taxon>Dikarya</taxon>
        <taxon>Basidiomycota</taxon>
        <taxon>Ustilaginomycotina</taxon>
        <taxon>Malasseziomycetes</taxon>
        <taxon>Malasseziales</taxon>
        <taxon>Malasseziaceae</taxon>
        <taxon>Malassezia</taxon>
    </lineage>
</organism>
<dbReference type="Proteomes" id="UP001214628">
    <property type="component" value="Chromosome 1"/>
</dbReference>
<feature type="compositionally biased region" description="Polar residues" evidence="1">
    <location>
        <begin position="72"/>
        <end position="83"/>
    </location>
</feature>
<feature type="compositionally biased region" description="Polar residues" evidence="1">
    <location>
        <begin position="1"/>
        <end position="16"/>
    </location>
</feature>
<dbReference type="AlphaFoldDB" id="A0AAF0FAV4"/>
<accession>A0AAF0FAV4</accession>
<evidence type="ECO:0000256" key="1">
    <source>
        <dbReference type="SAM" id="MobiDB-lite"/>
    </source>
</evidence>
<keyword evidence="3" id="KW-1185">Reference proteome</keyword>
<sequence length="138" mass="14524">MSQNASKADAEPNSSDFGLATEDPSVDPAQEARDVKDIAEQPAQDIGGTITPSDEHGSDSSTLGGNPRFSGGDSNPSVGSFNNYDKDGNTEIPSETAPATTGEVSGSSPEQVKSEMYPMPSRDNEMREAEQLAQEENQ</sequence>
<name>A0AAF0FAV4_9BASI</name>
<proteinExistence type="predicted"/>
<feature type="region of interest" description="Disordered" evidence="1">
    <location>
        <begin position="1"/>
        <end position="138"/>
    </location>
</feature>
<dbReference type="EMBL" id="CP118375">
    <property type="protein sequence ID" value="WFD41588.1"/>
    <property type="molecule type" value="Genomic_DNA"/>
</dbReference>
<feature type="compositionally biased region" description="Polar residues" evidence="1">
    <location>
        <begin position="91"/>
        <end position="111"/>
    </location>
</feature>
<feature type="compositionally biased region" description="Basic and acidic residues" evidence="1">
    <location>
        <begin position="30"/>
        <end position="39"/>
    </location>
</feature>